<dbReference type="AlphaFoldDB" id="A0AAV2LBC9"/>
<protein>
    <submittedName>
        <fullName evidence="1">Uncharacterized protein</fullName>
    </submittedName>
</protein>
<sequence>MTDVDVEAVVVVEVEVVVVVVLSGPEGGELLQTQMFPVGEKTAPRARGIRASPLNIYDLEPLLISSHIFFLGWTEGACQVKHFTLGEEDWMQKSKPLGLIRPGSKGGRVLYGRVWWRRLEMEQAESAQTQ</sequence>
<keyword evidence="2" id="KW-1185">Reference proteome</keyword>
<organism evidence="1 2">
    <name type="scientific">Knipowitschia caucasica</name>
    <name type="common">Caucasian dwarf goby</name>
    <name type="synonym">Pomatoschistus caucasicus</name>
    <dbReference type="NCBI Taxonomy" id="637954"/>
    <lineage>
        <taxon>Eukaryota</taxon>
        <taxon>Metazoa</taxon>
        <taxon>Chordata</taxon>
        <taxon>Craniata</taxon>
        <taxon>Vertebrata</taxon>
        <taxon>Euteleostomi</taxon>
        <taxon>Actinopterygii</taxon>
        <taxon>Neopterygii</taxon>
        <taxon>Teleostei</taxon>
        <taxon>Neoteleostei</taxon>
        <taxon>Acanthomorphata</taxon>
        <taxon>Gobiaria</taxon>
        <taxon>Gobiiformes</taxon>
        <taxon>Gobioidei</taxon>
        <taxon>Gobiidae</taxon>
        <taxon>Gobiinae</taxon>
        <taxon>Knipowitschia</taxon>
    </lineage>
</organism>
<evidence type="ECO:0000313" key="1">
    <source>
        <dbReference type="EMBL" id="CAL1599294.1"/>
    </source>
</evidence>
<dbReference type="Proteomes" id="UP001497482">
    <property type="component" value="Chromosome 23"/>
</dbReference>
<evidence type="ECO:0000313" key="2">
    <source>
        <dbReference type="Proteomes" id="UP001497482"/>
    </source>
</evidence>
<gene>
    <name evidence="1" type="ORF">KC01_LOCUS27587</name>
</gene>
<name>A0AAV2LBC9_KNICA</name>
<accession>A0AAV2LBC9</accession>
<reference evidence="1 2" key="1">
    <citation type="submission" date="2024-04" db="EMBL/GenBank/DDBJ databases">
        <authorList>
            <person name="Waldvogel A.-M."/>
            <person name="Schoenle A."/>
        </authorList>
    </citation>
    <scope>NUCLEOTIDE SEQUENCE [LARGE SCALE GENOMIC DNA]</scope>
</reference>
<proteinExistence type="predicted"/>
<dbReference type="EMBL" id="OZ035845">
    <property type="protein sequence ID" value="CAL1599294.1"/>
    <property type="molecule type" value="Genomic_DNA"/>
</dbReference>